<keyword evidence="2" id="KW-1185">Reference proteome</keyword>
<evidence type="ECO:0000313" key="2">
    <source>
        <dbReference type="Proteomes" id="UP000030152"/>
    </source>
</evidence>
<dbReference type="Proteomes" id="UP000030152">
    <property type="component" value="Unassembled WGS sequence"/>
</dbReference>
<comment type="caution">
    <text evidence="1">The sequence shown here is derived from an EMBL/GenBank/DDBJ whole genome shotgun (WGS) entry which is preliminary data.</text>
</comment>
<proteinExistence type="predicted"/>
<dbReference type="STRING" id="1121895.GCA_000378485_03238"/>
<accession>A0A0A2LZS8</accession>
<gene>
    <name evidence="1" type="ORF">Q765_13715</name>
</gene>
<evidence type="ECO:0000313" key="1">
    <source>
        <dbReference type="EMBL" id="KGO85887.1"/>
    </source>
</evidence>
<dbReference type="OrthoDB" id="660922at2"/>
<dbReference type="RefSeq" id="WP_020214407.1">
    <property type="nucleotide sequence ID" value="NZ_JRLX01000015.1"/>
</dbReference>
<organism evidence="1 2">
    <name type="scientific">Flavobacterium rivuli WB 3.3-2 = DSM 21788</name>
    <dbReference type="NCBI Taxonomy" id="1121895"/>
    <lineage>
        <taxon>Bacteria</taxon>
        <taxon>Pseudomonadati</taxon>
        <taxon>Bacteroidota</taxon>
        <taxon>Flavobacteriia</taxon>
        <taxon>Flavobacteriales</taxon>
        <taxon>Flavobacteriaceae</taxon>
        <taxon>Flavobacterium</taxon>
    </lineage>
</organism>
<name>A0A0A2LZS8_9FLAO</name>
<dbReference type="AlphaFoldDB" id="A0A0A2LZS8"/>
<dbReference type="EMBL" id="JRLX01000015">
    <property type="protein sequence ID" value="KGO85887.1"/>
    <property type="molecule type" value="Genomic_DNA"/>
</dbReference>
<sequence>MESLLKEKLSAHIAHHNPDLMLNLQADHSVTKYLDEKMKGIMPMIAQLVAEAKPQYIIQELCLKALTSDLIPSKFHYIRSIIEEDFSDDFERLKETGILTFEVANLITICNATVFKSLGFTTDNLEDRHLRYAVIAEIYYYLLG</sequence>
<reference evidence="1 2" key="1">
    <citation type="submission" date="2013-09" db="EMBL/GenBank/DDBJ databases">
        <authorList>
            <person name="Zeng Z."/>
            <person name="Chen C."/>
        </authorList>
    </citation>
    <scope>NUCLEOTIDE SEQUENCE [LARGE SCALE GENOMIC DNA]</scope>
    <source>
        <strain evidence="1 2">WB 3.3-2</strain>
    </source>
</reference>
<dbReference type="eggNOG" id="ENOG50341ZC">
    <property type="taxonomic scope" value="Bacteria"/>
</dbReference>
<protein>
    <submittedName>
        <fullName evidence="1">Uncharacterized protein</fullName>
    </submittedName>
</protein>